<dbReference type="PATRIC" id="fig|1441730.3.peg.4848"/>
<dbReference type="InterPro" id="IPR018712">
    <property type="entry name" value="Tle1-like_cat"/>
</dbReference>
<organism evidence="2 3">
    <name type="scientific">Rhodococcus pyridinivorans KG-16</name>
    <dbReference type="NCBI Taxonomy" id="1441730"/>
    <lineage>
        <taxon>Bacteria</taxon>
        <taxon>Bacillati</taxon>
        <taxon>Actinomycetota</taxon>
        <taxon>Actinomycetes</taxon>
        <taxon>Mycobacteriales</taxon>
        <taxon>Nocardiaceae</taxon>
        <taxon>Rhodococcus</taxon>
    </lineage>
</organism>
<feature type="domain" description="T6SS Phospholipase effector Tle1-like catalytic" evidence="1">
    <location>
        <begin position="3"/>
        <end position="249"/>
    </location>
</feature>
<dbReference type="Proteomes" id="UP000053060">
    <property type="component" value="Unassembled WGS sequence"/>
</dbReference>
<dbReference type="PANTHER" id="PTHR33840:SF1">
    <property type="entry name" value="TLE1 PHOSPHOLIPASE DOMAIN-CONTAINING PROTEIN"/>
    <property type="match status" value="1"/>
</dbReference>
<protein>
    <recommendedName>
        <fullName evidence="1">T6SS Phospholipase effector Tle1-like catalytic domain-containing protein</fullName>
    </recommendedName>
</protein>
<evidence type="ECO:0000313" key="2">
    <source>
        <dbReference type="EMBL" id="KSZ56498.1"/>
    </source>
</evidence>
<dbReference type="EMBL" id="AZXY01000015">
    <property type="protein sequence ID" value="KSZ56498.1"/>
    <property type="molecule type" value="Genomic_DNA"/>
</dbReference>
<dbReference type="PANTHER" id="PTHR33840">
    <property type="match status" value="1"/>
</dbReference>
<evidence type="ECO:0000313" key="3">
    <source>
        <dbReference type="Proteomes" id="UP000053060"/>
    </source>
</evidence>
<dbReference type="Pfam" id="PF09994">
    <property type="entry name" value="T6SS_Tle1-like_cat"/>
    <property type="match status" value="1"/>
</dbReference>
<evidence type="ECO:0000259" key="1">
    <source>
        <dbReference type="Pfam" id="PF09994"/>
    </source>
</evidence>
<accession>A0A0V9UEM4</accession>
<dbReference type="SUPFAM" id="SSF53474">
    <property type="entry name" value="alpha/beta-Hydrolases"/>
    <property type="match status" value="1"/>
</dbReference>
<dbReference type="RefSeq" id="WP_238588759.1">
    <property type="nucleotide sequence ID" value="NZ_AZXY01000015.1"/>
</dbReference>
<dbReference type="InterPro" id="IPR029058">
    <property type="entry name" value="AB_hydrolase_fold"/>
</dbReference>
<reference evidence="2 3" key="2">
    <citation type="journal article" date="2016" name="Genome Announc.">
        <title>Draft Genome Sequence of a Versatile Hydrocarbon-Degrading Bacterium, Rhodococcus pyridinivorans Strain KG-16, Collected from Oil Fields in India.</title>
        <authorList>
            <person name="Aggarwal R.K."/>
            <person name="Dawar C."/>
            <person name="Phanindranath R."/>
            <person name="Mutnuri L."/>
            <person name="Dayal A.M."/>
        </authorList>
    </citation>
    <scope>NUCLEOTIDE SEQUENCE [LARGE SCALE GENOMIC DNA]</scope>
    <source>
        <strain evidence="2 3">KG-16</strain>
    </source>
</reference>
<reference evidence="3" key="1">
    <citation type="submission" date="2015-01" db="EMBL/GenBank/DDBJ databases">
        <title>Draft genome sequence of Rhodococcus pyridinivorans strain KG-16, a hydrocarbon-degrading bacterium.</title>
        <authorList>
            <person name="Aggarwal R.K."/>
            <person name="Dawar C."/>
        </authorList>
    </citation>
    <scope>NUCLEOTIDE SEQUENCE [LARGE SCALE GENOMIC DNA]</scope>
    <source>
        <strain evidence="3">KG-16</strain>
    </source>
</reference>
<sequence>MPKNIIYCADGTWNSGKRTNTNVHRFHEVLASTPTQVKSYDPGVGTEGNLLSRLRGGAFGQGLVENVREGYGRIADVFEEGDRLFLIGFSRGAYTARSLGGMIAYCGLPSRRPTSHLVDQAFHAYRNRTPADKKWTGPSGGTRMVDGHIEMIGVWDTVGTLGIPGALFGRLDQKDYGFLDTRLHRDVKAGYHALSLDERRRQFPPTLWEGAPADGQTIEQVWFAGVHCDVGGGFPTTSLADISLAWMLSNAERHGVEIDPAVASTYPALLLDCTAALGPVNESWNLLWGFPRRRVVGSDARVADSVAFRVTMNSRYSPPLTMDNNPRRLSASYRLASVVRI</sequence>
<name>A0A0V9UEM4_9NOCA</name>
<dbReference type="AlphaFoldDB" id="A0A0V9UEM4"/>
<proteinExistence type="predicted"/>
<comment type="caution">
    <text evidence="2">The sequence shown here is derived from an EMBL/GenBank/DDBJ whole genome shotgun (WGS) entry which is preliminary data.</text>
</comment>
<gene>
    <name evidence="2" type="ORF">Z045_23160</name>
</gene>